<dbReference type="RefSeq" id="WP_275683699.1">
    <property type="nucleotide sequence ID" value="NZ_JAJLJH010000005.1"/>
</dbReference>
<keyword evidence="1" id="KW-0813">Transport</keyword>
<dbReference type="InterPro" id="IPR027417">
    <property type="entry name" value="P-loop_NTPase"/>
</dbReference>
<keyword evidence="2" id="KW-1003">Cell membrane</keyword>
<keyword evidence="5" id="KW-0067">ATP-binding</keyword>
<accession>A0A9X1YJU8</accession>
<keyword evidence="3" id="KW-0547">Nucleotide-binding</keyword>
<evidence type="ECO:0000256" key="2">
    <source>
        <dbReference type="ARBA" id="ARBA00022475"/>
    </source>
</evidence>
<dbReference type="GO" id="GO:0016887">
    <property type="term" value="F:ATP hydrolysis activity"/>
    <property type="evidence" value="ECO:0007669"/>
    <property type="project" value="InterPro"/>
</dbReference>
<dbReference type="GO" id="GO:0022857">
    <property type="term" value="F:transmembrane transporter activity"/>
    <property type="evidence" value="ECO:0007669"/>
    <property type="project" value="InterPro"/>
</dbReference>
<dbReference type="PANTHER" id="PTHR43499:SF1">
    <property type="entry name" value="ABC TRANSPORTER I FAMILY MEMBER 1"/>
    <property type="match status" value="1"/>
</dbReference>
<dbReference type="Pfam" id="PF00005">
    <property type="entry name" value="ABC_tran"/>
    <property type="match status" value="1"/>
</dbReference>
<evidence type="ECO:0000256" key="7">
    <source>
        <dbReference type="ARBA" id="ARBA00023136"/>
    </source>
</evidence>
<dbReference type="Proteomes" id="UP001139353">
    <property type="component" value="Unassembled WGS sequence"/>
</dbReference>
<gene>
    <name evidence="9" type="primary">ccmA</name>
    <name evidence="9" type="ORF">LPC04_18295</name>
</gene>
<name>A0A9X1YJU8_9BURK</name>
<dbReference type="PROSITE" id="PS50893">
    <property type="entry name" value="ABC_TRANSPORTER_2"/>
    <property type="match status" value="1"/>
</dbReference>
<dbReference type="GO" id="GO:0005524">
    <property type="term" value="F:ATP binding"/>
    <property type="evidence" value="ECO:0007669"/>
    <property type="project" value="UniProtKB-KW"/>
</dbReference>
<evidence type="ECO:0000313" key="10">
    <source>
        <dbReference type="Proteomes" id="UP001139353"/>
    </source>
</evidence>
<dbReference type="NCBIfam" id="TIGR01189">
    <property type="entry name" value="ccmA"/>
    <property type="match status" value="1"/>
</dbReference>
<keyword evidence="4" id="KW-0201">Cytochrome c-type biogenesis</keyword>
<evidence type="ECO:0000256" key="1">
    <source>
        <dbReference type="ARBA" id="ARBA00022448"/>
    </source>
</evidence>
<dbReference type="SUPFAM" id="SSF52540">
    <property type="entry name" value="P-loop containing nucleoside triphosphate hydrolases"/>
    <property type="match status" value="1"/>
</dbReference>
<dbReference type="NCBIfam" id="NF010061">
    <property type="entry name" value="PRK13538.1"/>
    <property type="match status" value="1"/>
</dbReference>
<reference evidence="9" key="1">
    <citation type="submission" date="2021-11" db="EMBL/GenBank/DDBJ databases">
        <title>BS-T2-15 a new species belonging to the Comamonadaceae family isolated from the soil of a French oak forest.</title>
        <authorList>
            <person name="Mieszkin S."/>
            <person name="Alain K."/>
        </authorList>
    </citation>
    <scope>NUCLEOTIDE SEQUENCE</scope>
    <source>
        <strain evidence="9">BS-T2-15</strain>
    </source>
</reference>
<sequence length="241" mass="25570">MTSSPQTGMPAATTSSSPLPSLRLVDVACRRGDRVLFSGLDETLGAGELLWLRGGNGRGKTSLLRLVAGLAAPERGQILWGDAPTRRNERFDRQLVYIAHTNALKDDLTAAESLAFLARVHGRVHDANPSAPAIRAALARLGLAGRERTPTRSLSQGLRRRVALARLALETAPALWVLDEPFDALDVAGTATLHALLAAHRARGGSVLLTSHHLHLDVEAASAGFRVLDLDLLTRDAGAAA</sequence>
<dbReference type="InterPro" id="IPR005895">
    <property type="entry name" value="ABC_transptr_haem_export_CcmA"/>
</dbReference>
<keyword evidence="6" id="KW-1278">Translocase</keyword>
<organism evidence="9 10">
    <name type="scientific">Scleromatobacter humisilvae</name>
    <dbReference type="NCBI Taxonomy" id="2897159"/>
    <lineage>
        <taxon>Bacteria</taxon>
        <taxon>Pseudomonadati</taxon>
        <taxon>Pseudomonadota</taxon>
        <taxon>Betaproteobacteria</taxon>
        <taxon>Burkholderiales</taxon>
        <taxon>Sphaerotilaceae</taxon>
        <taxon>Scleromatobacter</taxon>
    </lineage>
</organism>
<protein>
    <submittedName>
        <fullName evidence="9">Cytochrome c biogenesis heme-transporting ATPase CcmA</fullName>
    </submittedName>
</protein>
<dbReference type="InterPro" id="IPR003593">
    <property type="entry name" value="AAA+_ATPase"/>
</dbReference>
<dbReference type="AlphaFoldDB" id="A0A9X1YJU8"/>
<evidence type="ECO:0000256" key="6">
    <source>
        <dbReference type="ARBA" id="ARBA00022967"/>
    </source>
</evidence>
<proteinExistence type="predicted"/>
<dbReference type="PANTHER" id="PTHR43499">
    <property type="entry name" value="ABC TRANSPORTER I FAMILY MEMBER 1"/>
    <property type="match status" value="1"/>
</dbReference>
<dbReference type="EMBL" id="JAJLJH010000005">
    <property type="protein sequence ID" value="MCK9687659.1"/>
    <property type="molecule type" value="Genomic_DNA"/>
</dbReference>
<evidence type="ECO:0000259" key="8">
    <source>
        <dbReference type="PROSITE" id="PS50893"/>
    </source>
</evidence>
<comment type="caution">
    <text evidence="9">The sequence shown here is derived from an EMBL/GenBank/DDBJ whole genome shotgun (WGS) entry which is preliminary data.</text>
</comment>
<dbReference type="Gene3D" id="3.40.50.300">
    <property type="entry name" value="P-loop containing nucleotide triphosphate hydrolases"/>
    <property type="match status" value="1"/>
</dbReference>
<dbReference type="InterPro" id="IPR003439">
    <property type="entry name" value="ABC_transporter-like_ATP-bd"/>
</dbReference>
<dbReference type="GO" id="GO:0017004">
    <property type="term" value="P:cytochrome complex assembly"/>
    <property type="evidence" value="ECO:0007669"/>
    <property type="project" value="UniProtKB-KW"/>
</dbReference>
<evidence type="ECO:0000256" key="4">
    <source>
        <dbReference type="ARBA" id="ARBA00022748"/>
    </source>
</evidence>
<evidence type="ECO:0000256" key="3">
    <source>
        <dbReference type="ARBA" id="ARBA00022741"/>
    </source>
</evidence>
<evidence type="ECO:0000256" key="5">
    <source>
        <dbReference type="ARBA" id="ARBA00022840"/>
    </source>
</evidence>
<keyword evidence="7" id="KW-0472">Membrane</keyword>
<keyword evidence="10" id="KW-1185">Reference proteome</keyword>
<evidence type="ECO:0000313" key="9">
    <source>
        <dbReference type="EMBL" id="MCK9687659.1"/>
    </source>
</evidence>
<feature type="domain" description="ABC transporter" evidence="8">
    <location>
        <begin position="22"/>
        <end position="240"/>
    </location>
</feature>
<dbReference type="SMART" id="SM00382">
    <property type="entry name" value="AAA"/>
    <property type="match status" value="1"/>
</dbReference>